<keyword evidence="3" id="KW-1185">Reference proteome</keyword>
<sequence>MKRMIIFLFCILASYAHAQEKVNTFHVIDIATNLAVPSVSVVIVRAKLAITTEKDGIFSIPGNLGKMKDTLILSAQNYTTLKLPLYKLDVIDTLYLMKVSVDSVSALSNLPQDSLLNDFNRKDIVNYAGIHTETSLFEYLQLAQRFDVKQSGIQLKGVVVNRLAFSVDFNSAGLEVTTFRVRIYDIDTVTGKPGMDLCRQLIEIKDKDNRQFKINLSQYNIILPHKTFFVAIEWLRDFRNMGYATVYDEKLSRNVQHINYRPAIGISPVKGPKLNIWGLNMKREWKPYTYFLPDFTDLAIKATIAY</sequence>
<dbReference type="Proteomes" id="UP000293347">
    <property type="component" value="Unassembled WGS sequence"/>
</dbReference>
<evidence type="ECO:0000313" key="2">
    <source>
        <dbReference type="EMBL" id="TCD01175.1"/>
    </source>
</evidence>
<proteinExistence type="predicted"/>
<gene>
    <name evidence="2" type="ORF">EZ437_10445</name>
</gene>
<dbReference type="EMBL" id="SJSL01000002">
    <property type="protein sequence ID" value="TCD01175.1"/>
    <property type="molecule type" value="Genomic_DNA"/>
</dbReference>
<dbReference type="RefSeq" id="WP_131595867.1">
    <property type="nucleotide sequence ID" value="NZ_SJSL01000002.1"/>
</dbReference>
<protein>
    <recommendedName>
        <fullName evidence="4">Carboxypeptidase-like protein</fullName>
    </recommendedName>
</protein>
<evidence type="ECO:0000256" key="1">
    <source>
        <dbReference type="SAM" id="SignalP"/>
    </source>
</evidence>
<dbReference type="OrthoDB" id="745013at2"/>
<organism evidence="2 3">
    <name type="scientific">Pedobacter psychroterrae</name>
    <dbReference type="NCBI Taxonomy" id="2530453"/>
    <lineage>
        <taxon>Bacteria</taxon>
        <taxon>Pseudomonadati</taxon>
        <taxon>Bacteroidota</taxon>
        <taxon>Sphingobacteriia</taxon>
        <taxon>Sphingobacteriales</taxon>
        <taxon>Sphingobacteriaceae</taxon>
        <taxon>Pedobacter</taxon>
    </lineage>
</organism>
<accession>A0A4R0NPM2</accession>
<dbReference type="SUPFAM" id="SSF49464">
    <property type="entry name" value="Carboxypeptidase regulatory domain-like"/>
    <property type="match status" value="1"/>
</dbReference>
<name>A0A4R0NPM2_9SPHI</name>
<feature type="signal peptide" evidence="1">
    <location>
        <begin position="1"/>
        <end position="18"/>
    </location>
</feature>
<reference evidence="2 3" key="1">
    <citation type="submission" date="2019-02" db="EMBL/GenBank/DDBJ databases">
        <title>Pedobacter sp. RP-1-14 sp. nov., isolated from Arctic soil.</title>
        <authorList>
            <person name="Dahal R.H."/>
        </authorList>
    </citation>
    <scope>NUCLEOTIDE SEQUENCE [LARGE SCALE GENOMIC DNA]</scope>
    <source>
        <strain evidence="2 3">RP-1-14</strain>
    </source>
</reference>
<evidence type="ECO:0000313" key="3">
    <source>
        <dbReference type="Proteomes" id="UP000293347"/>
    </source>
</evidence>
<feature type="chain" id="PRO_5020678135" description="Carboxypeptidase-like protein" evidence="1">
    <location>
        <begin position="19"/>
        <end position="306"/>
    </location>
</feature>
<dbReference type="InterPro" id="IPR008969">
    <property type="entry name" value="CarboxyPept-like_regulatory"/>
</dbReference>
<evidence type="ECO:0008006" key="4">
    <source>
        <dbReference type="Google" id="ProtNLM"/>
    </source>
</evidence>
<dbReference type="AlphaFoldDB" id="A0A4R0NPM2"/>
<keyword evidence="1" id="KW-0732">Signal</keyword>
<comment type="caution">
    <text evidence="2">The sequence shown here is derived from an EMBL/GenBank/DDBJ whole genome shotgun (WGS) entry which is preliminary data.</text>
</comment>